<accession>A0A8J4G4R2</accession>
<organism evidence="3 4">
    <name type="scientific">Volvox reticuliferus</name>
    <dbReference type="NCBI Taxonomy" id="1737510"/>
    <lineage>
        <taxon>Eukaryota</taxon>
        <taxon>Viridiplantae</taxon>
        <taxon>Chlorophyta</taxon>
        <taxon>core chlorophytes</taxon>
        <taxon>Chlorophyceae</taxon>
        <taxon>CS clade</taxon>
        <taxon>Chlamydomonadales</taxon>
        <taxon>Volvocaceae</taxon>
        <taxon>Volvox</taxon>
    </lineage>
</organism>
<dbReference type="AlphaFoldDB" id="A0A8J4G4R2"/>
<feature type="compositionally biased region" description="Low complexity" evidence="1">
    <location>
        <begin position="573"/>
        <end position="584"/>
    </location>
</feature>
<gene>
    <name evidence="2" type="ORF">Vretifemale_1093</name>
    <name evidence="3" type="ORF">Vretimale_3532</name>
</gene>
<evidence type="ECO:0000313" key="2">
    <source>
        <dbReference type="EMBL" id="GIL70261.1"/>
    </source>
</evidence>
<evidence type="ECO:0000313" key="5">
    <source>
        <dbReference type="Proteomes" id="UP000747110"/>
    </source>
</evidence>
<name>A0A8J4G4R2_9CHLO</name>
<protein>
    <submittedName>
        <fullName evidence="3">Uncharacterized protein</fullName>
    </submittedName>
</protein>
<dbReference type="Proteomes" id="UP000722791">
    <property type="component" value="Unassembled WGS sequence"/>
</dbReference>
<dbReference type="OrthoDB" id="530394at2759"/>
<feature type="region of interest" description="Disordered" evidence="1">
    <location>
        <begin position="241"/>
        <end position="260"/>
    </location>
</feature>
<feature type="compositionally biased region" description="Polar residues" evidence="1">
    <location>
        <begin position="244"/>
        <end position="260"/>
    </location>
</feature>
<keyword evidence="5" id="KW-1185">Reference proteome</keyword>
<evidence type="ECO:0000313" key="4">
    <source>
        <dbReference type="Proteomes" id="UP000722791"/>
    </source>
</evidence>
<reference evidence="3" key="1">
    <citation type="journal article" date="2021" name="Proc. Natl. Acad. Sci. U.S.A.">
        <title>Three genomes in the algal genus Volvox reveal the fate of a haploid sex-determining region after a transition to homothallism.</title>
        <authorList>
            <person name="Yamamoto K."/>
            <person name="Hamaji T."/>
            <person name="Kawai-Toyooka H."/>
            <person name="Matsuzaki R."/>
            <person name="Takahashi F."/>
            <person name="Nishimura Y."/>
            <person name="Kawachi M."/>
            <person name="Noguchi H."/>
            <person name="Minakuchi Y."/>
            <person name="Umen J.G."/>
            <person name="Toyoda A."/>
            <person name="Nozaki H."/>
        </authorList>
    </citation>
    <scope>NUCLEOTIDE SEQUENCE</scope>
    <source>
        <strain evidence="3">NIES-3785</strain>
        <strain evidence="2">NIES-3786</strain>
    </source>
</reference>
<sequence length="672" mass="73237">MATPAGASAGADAIRPSTSGNANAKKCLEDFFDRLEATVKKRQRVKLGGAQSIDWTKLSTALGTAVNRQKPPILPSSRTWRTDLAVEMKPEIKQQLREVFIRYCGWGDKQNFMFISRAQFIRFVRDMGMCNEEIDALGLSGLFDKILLGSLDPGAASRLALSDFLLAVTGLGTKLCPAVTVQESFDSVVSRYVVPRLNQALPEPEPIDSALLHMDIVTTLERLRPKLTVLWDTYLQQQQQQQQSGSAHDSPPSSQSGLLCQTDKQPEMTISTFLRFTSDFEVTTVMLSRLQLIHAFKRSKFGVPTDPIDSNIHTKIRLNFQEFLDCVARCAMLAFDYKPPPVVVPTMDFKDSYRTAAKQMWLRQASASGGRLGIDDEESELEMPAAVADALGTEDRPHIDETLSHAPSIRITNSAGAGGTSGGRDRLISRAVSIAQGRTQGPENLEMMLVHAEPTTMPADQNKPLHLQQFSCDWVGRVGLTLSETGKLRPRTLDPWVAAGLYHTQVDAAFEQHAGEMLAARVVREQHLEALELHYQATRRQQLREATRQAAARRQELELQSGQTLARVMGTVGPSSSLGAAAGSRRGGRGRAGSAPHARAVGAEGSEVSRVVGLEEVLERTGGRTASTTVNMPGAAIGGRSKTLLEELTATLDVESKLPHASIAGHGQIRFG</sequence>
<evidence type="ECO:0000256" key="1">
    <source>
        <dbReference type="SAM" id="MobiDB-lite"/>
    </source>
</evidence>
<dbReference type="EMBL" id="BNCQ01000005">
    <property type="protein sequence ID" value="GIL97987.1"/>
    <property type="molecule type" value="Genomic_DNA"/>
</dbReference>
<proteinExistence type="predicted"/>
<feature type="region of interest" description="Disordered" evidence="1">
    <location>
        <begin position="571"/>
        <end position="604"/>
    </location>
</feature>
<evidence type="ECO:0000313" key="3">
    <source>
        <dbReference type="EMBL" id="GIL97987.1"/>
    </source>
</evidence>
<dbReference type="EMBL" id="BNCP01000002">
    <property type="protein sequence ID" value="GIL70261.1"/>
    <property type="molecule type" value="Genomic_DNA"/>
</dbReference>
<comment type="caution">
    <text evidence="3">The sequence shown here is derived from an EMBL/GenBank/DDBJ whole genome shotgun (WGS) entry which is preliminary data.</text>
</comment>
<dbReference type="Proteomes" id="UP000747110">
    <property type="component" value="Unassembled WGS sequence"/>
</dbReference>